<evidence type="ECO:0000313" key="2">
    <source>
        <dbReference type="Proteomes" id="UP001151760"/>
    </source>
</evidence>
<protein>
    <submittedName>
        <fullName evidence="1">Uncharacterized protein</fullName>
    </submittedName>
</protein>
<gene>
    <name evidence="1" type="ORF">Tco_0992985</name>
</gene>
<keyword evidence="2" id="KW-1185">Reference proteome</keyword>
<evidence type="ECO:0000313" key="1">
    <source>
        <dbReference type="EMBL" id="GJT57931.1"/>
    </source>
</evidence>
<dbReference type="EMBL" id="BQNB010016973">
    <property type="protein sequence ID" value="GJT57931.1"/>
    <property type="molecule type" value="Genomic_DNA"/>
</dbReference>
<organism evidence="1 2">
    <name type="scientific">Tanacetum coccineum</name>
    <dbReference type="NCBI Taxonomy" id="301880"/>
    <lineage>
        <taxon>Eukaryota</taxon>
        <taxon>Viridiplantae</taxon>
        <taxon>Streptophyta</taxon>
        <taxon>Embryophyta</taxon>
        <taxon>Tracheophyta</taxon>
        <taxon>Spermatophyta</taxon>
        <taxon>Magnoliopsida</taxon>
        <taxon>eudicotyledons</taxon>
        <taxon>Gunneridae</taxon>
        <taxon>Pentapetalae</taxon>
        <taxon>asterids</taxon>
        <taxon>campanulids</taxon>
        <taxon>Asterales</taxon>
        <taxon>Asteraceae</taxon>
        <taxon>Asteroideae</taxon>
        <taxon>Anthemideae</taxon>
        <taxon>Anthemidinae</taxon>
        <taxon>Tanacetum</taxon>
    </lineage>
</organism>
<proteinExistence type="predicted"/>
<dbReference type="Proteomes" id="UP001151760">
    <property type="component" value="Unassembled WGS sequence"/>
</dbReference>
<sequence length="131" mass="15240">MLSLQKNPNISQALQDENWVEAMQEELLQFKLQKVWILVDLPSGKKEGGNQRRSPRAWYETLLSFLMEMFLERPDIMFAVCACARFQVTPKASHLNAVKRIFRTFFTPMEVLYPHNSTLSELQEDSMGSIQ</sequence>
<accession>A0ABQ5F3M5</accession>
<reference evidence="1" key="1">
    <citation type="journal article" date="2022" name="Int. J. Mol. Sci.">
        <title>Draft Genome of Tanacetum Coccineum: Genomic Comparison of Closely Related Tanacetum-Family Plants.</title>
        <authorList>
            <person name="Yamashiro T."/>
            <person name="Shiraishi A."/>
            <person name="Nakayama K."/>
            <person name="Satake H."/>
        </authorList>
    </citation>
    <scope>NUCLEOTIDE SEQUENCE</scope>
</reference>
<comment type="caution">
    <text evidence="1">The sequence shown here is derived from an EMBL/GenBank/DDBJ whole genome shotgun (WGS) entry which is preliminary data.</text>
</comment>
<reference evidence="1" key="2">
    <citation type="submission" date="2022-01" db="EMBL/GenBank/DDBJ databases">
        <authorList>
            <person name="Yamashiro T."/>
            <person name="Shiraishi A."/>
            <person name="Satake H."/>
            <person name="Nakayama K."/>
        </authorList>
    </citation>
    <scope>NUCLEOTIDE SEQUENCE</scope>
</reference>
<name>A0ABQ5F3M5_9ASTR</name>